<evidence type="ECO:0000259" key="1">
    <source>
        <dbReference type="Pfam" id="PF08984"/>
    </source>
</evidence>
<dbReference type="SUPFAM" id="SSF140683">
    <property type="entry name" value="SP0561-like"/>
    <property type="match status" value="1"/>
</dbReference>
<gene>
    <name evidence="2" type="ORF">LCGC14_1021630</name>
</gene>
<sequence length="75" mass="8481">MLKLIDLKKNVYELTESYPELIGVLKEMGFFGVANPIARKILGKVTTIPQGCKKQGKDLDEVIKKLEELGFKFKP</sequence>
<proteinExistence type="predicted"/>
<dbReference type="EMBL" id="LAZR01004087">
    <property type="protein sequence ID" value="KKN11915.1"/>
    <property type="molecule type" value="Genomic_DNA"/>
</dbReference>
<dbReference type="Pfam" id="PF08984">
    <property type="entry name" value="DUF1858"/>
    <property type="match status" value="1"/>
</dbReference>
<accession>A0A0F9MXB2</accession>
<protein>
    <recommendedName>
        <fullName evidence="1">DUF1858 domain-containing protein</fullName>
    </recommendedName>
</protein>
<reference evidence="2" key="1">
    <citation type="journal article" date="2015" name="Nature">
        <title>Complex archaea that bridge the gap between prokaryotes and eukaryotes.</title>
        <authorList>
            <person name="Spang A."/>
            <person name="Saw J.H."/>
            <person name="Jorgensen S.L."/>
            <person name="Zaremba-Niedzwiedzka K."/>
            <person name="Martijn J."/>
            <person name="Lind A.E."/>
            <person name="van Eijk R."/>
            <person name="Schleper C."/>
            <person name="Guy L."/>
            <person name="Ettema T.J."/>
        </authorList>
    </citation>
    <scope>NUCLEOTIDE SEQUENCE</scope>
</reference>
<comment type="caution">
    <text evidence="2">The sequence shown here is derived from an EMBL/GenBank/DDBJ whole genome shotgun (WGS) entry which is preliminary data.</text>
</comment>
<dbReference type="InterPro" id="IPR015077">
    <property type="entry name" value="DUF1858"/>
</dbReference>
<evidence type="ECO:0000313" key="2">
    <source>
        <dbReference type="EMBL" id="KKN11915.1"/>
    </source>
</evidence>
<organism evidence="2">
    <name type="scientific">marine sediment metagenome</name>
    <dbReference type="NCBI Taxonomy" id="412755"/>
    <lineage>
        <taxon>unclassified sequences</taxon>
        <taxon>metagenomes</taxon>
        <taxon>ecological metagenomes</taxon>
    </lineage>
</organism>
<dbReference type="Gene3D" id="1.10.3910.10">
    <property type="entry name" value="SP0561-like"/>
    <property type="match status" value="1"/>
</dbReference>
<feature type="domain" description="DUF1858" evidence="1">
    <location>
        <begin position="5"/>
        <end position="63"/>
    </location>
</feature>
<dbReference type="AlphaFoldDB" id="A0A0F9MXB2"/>
<name>A0A0F9MXB2_9ZZZZ</name>
<dbReference type="InterPro" id="IPR038062">
    <property type="entry name" value="ScdA-like_N_sf"/>
</dbReference>